<comment type="similarity">
    <text evidence="7">Belongs to the TRAP transporter large permease family.</text>
</comment>
<keyword evidence="5 7" id="KW-1133">Transmembrane helix</keyword>
<dbReference type="RefSeq" id="WP_085855270.1">
    <property type="nucleotide sequence ID" value="NZ_FOPF01000013.1"/>
</dbReference>
<dbReference type="NCBIfam" id="TIGR00786">
    <property type="entry name" value="dctM"/>
    <property type="match status" value="1"/>
</dbReference>
<proteinExistence type="inferred from homology"/>
<evidence type="ECO:0000259" key="8">
    <source>
        <dbReference type="Pfam" id="PF06808"/>
    </source>
</evidence>
<dbReference type="InterPro" id="IPR004681">
    <property type="entry name" value="TRAP_DctM"/>
</dbReference>
<dbReference type="PANTHER" id="PTHR33362:SF5">
    <property type="entry name" value="C4-DICARBOXYLATE TRAP TRANSPORTER LARGE PERMEASE PROTEIN DCTM"/>
    <property type="match status" value="1"/>
</dbReference>
<comment type="subcellular location">
    <subcellularLocation>
        <location evidence="1 7">Cell inner membrane</location>
        <topology evidence="1 7">Multi-pass membrane protein</topology>
    </subcellularLocation>
</comment>
<dbReference type="Pfam" id="PF06808">
    <property type="entry name" value="DctM"/>
    <property type="match status" value="1"/>
</dbReference>
<evidence type="ECO:0000256" key="4">
    <source>
        <dbReference type="ARBA" id="ARBA00022692"/>
    </source>
</evidence>
<feature type="transmembrane region" description="Helical" evidence="7">
    <location>
        <begin position="145"/>
        <end position="168"/>
    </location>
</feature>
<dbReference type="OrthoDB" id="9790209at2"/>
<feature type="transmembrane region" description="Helical" evidence="7">
    <location>
        <begin position="222"/>
        <end position="242"/>
    </location>
</feature>
<evidence type="ECO:0000256" key="1">
    <source>
        <dbReference type="ARBA" id="ARBA00004429"/>
    </source>
</evidence>
<feature type="transmembrane region" description="Helical" evidence="7">
    <location>
        <begin position="361"/>
        <end position="387"/>
    </location>
</feature>
<feature type="transmembrane region" description="Helical" evidence="7">
    <location>
        <begin position="308"/>
        <end position="332"/>
    </location>
</feature>
<comment type="function">
    <text evidence="7">Part of the tripartite ATP-independent periplasmic (TRAP) transport system.</text>
</comment>
<organism evidence="9 10">
    <name type="scientific">Palleronia marisminoris</name>
    <dbReference type="NCBI Taxonomy" id="315423"/>
    <lineage>
        <taxon>Bacteria</taxon>
        <taxon>Pseudomonadati</taxon>
        <taxon>Pseudomonadota</taxon>
        <taxon>Alphaproteobacteria</taxon>
        <taxon>Rhodobacterales</taxon>
        <taxon>Roseobacteraceae</taxon>
        <taxon>Palleronia</taxon>
    </lineage>
</organism>
<feature type="transmembrane region" description="Helical" evidence="7">
    <location>
        <begin position="407"/>
        <end position="428"/>
    </location>
</feature>
<keyword evidence="7" id="KW-0813">Transport</keyword>
<evidence type="ECO:0000256" key="5">
    <source>
        <dbReference type="ARBA" id="ARBA00022989"/>
    </source>
</evidence>
<feature type="transmembrane region" description="Helical" evidence="7">
    <location>
        <begin position="339"/>
        <end position="355"/>
    </location>
</feature>
<name>A0A1Y5TMV9_9RHOB</name>
<evidence type="ECO:0000256" key="6">
    <source>
        <dbReference type="ARBA" id="ARBA00023136"/>
    </source>
</evidence>
<keyword evidence="4 7" id="KW-0812">Transmembrane</keyword>
<dbReference type="GO" id="GO:0005886">
    <property type="term" value="C:plasma membrane"/>
    <property type="evidence" value="ECO:0007669"/>
    <property type="project" value="UniProtKB-SubCell"/>
</dbReference>
<evidence type="ECO:0000256" key="7">
    <source>
        <dbReference type="RuleBase" id="RU369079"/>
    </source>
</evidence>
<gene>
    <name evidence="9" type="primary">siaT_18</name>
    <name evidence="9" type="ORF">PAM7066_03304</name>
</gene>
<dbReference type="EMBL" id="FWFV01000012">
    <property type="protein sequence ID" value="SLN65897.1"/>
    <property type="molecule type" value="Genomic_DNA"/>
</dbReference>
<dbReference type="InterPro" id="IPR010656">
    <property type="entry name" value="DctM"/>
</dbReference>
<comment type="subunit">
    <text evidence="7">The complex comprises the extracytoplasmic solute receptor protein and the two transmembrane proteins.</text>
</comment>
<keyword evidence="6 7" id="KW-0472">Membrane</keyword>
<evidence type="ECO:0000313" key="10">
    <source>
        <dbReference type="Proteomes" id="UP000193870"/>
    </source>
</evidence>
<feature type="transmembrane region" description="Helical" evidence="7">
    <location>
        <begin position="248"/>
        <end position="266"/>
    </location>
</feature>
<dbReference type="PANTHER" id="PTHR33362">
    <property type="entry name" value="SIALIC ACID TRAP TRANSPORTER PERMEASE PROTEIN SIAT-RELATED"/>
    <property type="match status" value="1"/>
</dbReference>
<dbReference type="GO" id="GO:0022857">
    <property type="term" value="F:transmembrane transporter activity"/>
    <property type="evidence" value="ECO:0007669"/>
    <property type="project" value="UniProtKB-UniRule"/>
</dbReference>
<dbReference type="STRING" id="315423.SAMN04488020_11318"/>
<dbReference type="Proteomes" id="UP000193870">
    <property type="component" value="Unassembled WGS sequence"/>
</dbReference>
<keyword evidence="10" id="KW-1185">Reference proteome</keyword>
<dbReference type="PIRSF" id="PIRSF006066">
    <property type="entry name" value="HI0050"/>
    <property type="match status" value="1"/>
</dbReference>
<keyword evidence="3 7" id="KW-0997">Cell inner membrane</keyword>
<reference evidence="9 10" key="1">
    <citation type="submission" date="2017-03" db="EMBL/GenBank/DDBJ databases">
        <authorList>
            <person name="Afonso C.L."/>
            <person name="Miller P.J."/>
            <person name="Scott M.A."/>
            <person name="Spackman E."/>
            <person name="Goraichik I."/>
            <person name="Dimitrov K.M."/>
            <person name="Suarez D.L."/>
            <person name="Swayne D.E."/>
        </authorList>
    </citation>
    <scope>NUCLEOTIDE SEQUENCE [LARGE SCALE GENOMIC DNA]</scope>
    <source>
        <strain evidence="9 10">CECT 7066</strain>
    </source>
</reference>
<evidence type="ECO:0000313" key="9">
    <source>
        <dbReference type="EMBL" id="SLN65897.1"/>
    </source>
</evidence>
<keyword evidence="2" id="KW-1003">Cell membrane</keyword>
<feature type="domain" description="TRAP C4-dicarboxylate transport system permease DctM subunit" evidence="8">
    <location>
        <begin position="12"/>
        <end position="424"/>
    </location>
</feature>
<feature type="transmembrane region" description="Helical" evidence="7">
    <location>
        <begin position="54"/>
        <end position="75"/>
    </location>
</feature>
<protein>
    <recommendedName>
        <fullName evidence="7">TRAP transporter large permease protein</fullName>
    </recommendedName>
</protein>
<accession>A0A1Y5TMV9</accession>
<sequence>MSGLAVGTIGMVVLLVLLALRIPVALAMFTVGLTGQAILNSPSAAIANLASDTFTLASSAELVVVPLFIFMGNIATETGMSRRLYDAAYALIGRLRGGLAAATVIGCGGFAALSGSSVAAALTMGKVSLKQMDRFGYDKGLSTGAVAAGGTLGILIPPSTGFVIYAILAQESIGRLFLAGVLPGLLLLAMFVGTIMVLCYLDPTKGPEGPRTTGREKLLAMANAAPIIGIILLTIGGIYGGVFSPTEASAVGAGLAILFGLIRRTLTLNAFWKAARSSVVTTAAVMLILISAYTLIPFLALSRIPQSLGAFIVGLDLPVLGVLALMLATYLVMGCFMEGFAMLVLSMPIFYPIVIELGIDPIWFGVLVVLTLEMGLISPPVGINVYIVKSVAPDTSLNQIFRGIMPYLLAMIVTLLVLLAFPGISLWLPNTMIGS</sequence>
<feature type="transmembrane region" description="Helical" evidence="7">
    <location>
        <begin position="95"/>
        <end position="124"/>
    </location>
</feature>
<feature type="transmembrane region" description="Helical" evidence="7">
    <location>
        <begin position="6"/>
        <end position="33"/>
    </location>
</feature>
<feature type="transmembrane region" description="Helical" evidence="7">
    <location>
        <begin position="180"/>
        <end position="201"/>
    </location>
</feature>
<evidence type="ECO:0000256" key="3">
    <source>
        <dbReference type="ARBA" id="ARBA00022519"/>
    </source>
</evidence>
<dbReference type="AlphaFoldDB" id="A0A1Y5TMV9"/>
<feature type="transmembrane region" description="Helical" evidence="7">
    <location>
        <begin position="278"/>
        <end position="296"/>
    </location>
</feature>
<evidence type="ECO:0000256" key="2">
    <source>
        <dbReference type="ARBA" id="ARBA00022475"/>
    </source>
</evidence>